<dbReference type="InterPro" id="IPR036291">
    <property type="entry name" value="NAD(P)-bd_dom_sf"/>
</dbReference>
<dbReference type="SUPFAM" id="SSF51735">
    <property type="entry name" value="NAD(P)-binding Rossmann-fold domains"/>
    <property type="match status" value="1"/>
</dbReference>
<dbReference type="Pfam" id="PF00106">
    <property type="entry name" value="adh_short"/>
    <property type="match status" value="1"/>
</dbReference>
<evidence type="ECO:0000256" key="1">
    <source>
        <dbReference type="RuleBase" id="RU000363"/>
    </source>
</evidence>
<dbReference type="OrthoDB" id="47007at2759"/>
<keyword evidence="4" id="KW-1185">Reference proteome</keyword>
<organism evidence="3 4">
    <name type="scientific">Arctia plantaginis</name>
    <name type="common">Wood tiger moth</name>
    <name type="synonym">Phalaena plantaginis</name>
    <dbReference type="NCBI Taxonomy" id="874455"/>
    <lineage>
        <taxon>Eukaryota</taxon>
        <taxon>Metazoa</taxon>
        <taxon>Ecdysozoa</taxon>
        <taxon>Arthropoda</taxon>
        <taxon>Hexapoda</taxon>
        <taxon>Insecta</taxon>
        <taxon>Pterygota</taxon>
        <taxon>Neoptera</taxon>
        <taxon>Endopterygota</taxon>
        <taxon>Lepidoptera</taxon>
        <taxon>Glossata</taxon>
        <taxon>Ditrysia</taxon>
        <taxon>Noctuoidea</taxon>
        <taxon>Erebidae</taxon>
        <taxon>Arctiinae</taxon>
        <taxon>Arctia</taxon>
    </lineage>
</organism>
<feature type="domain" description="Ketoreductase" evidence="2">
    <location>
        <begin position="5"/>
        <end position="158"/>
    </location>
</feature>
<dbReference type="PRINTS" id="PR00081">
    <property type="entry name" value="GDHRDH"/>
</dbReference>
<proteinExistence type="inferred from homology"/>
<dbReference type="EMBL" id="CADEBC010000587">
    <property type="protein sequence ID" value="CAB3256813.1"/>
    <property type="molecule type" value="Genomic_DNA"/>
</dbReference>
<comment type="similarity">
    <text evidence="1">Belongs to the short-chain dehydrogenases/reductases (SDR) family.</text>
</comment>
<evidence type="ECO:0000259" key="2">
    <source>
        <dbReference type="SMART" id="SM00822"/>
    </source>
</evidence>
<dbReference type="Proteomes" id="UP000494106">
    <property type="component" value="Unassembled WGS sequence"/>
</dbReference>
<dbReference type="InterPro" id="IPR057326">
    <property type="entry name" value="KR_dom"/>
</dbReference>
<accession>A0A8S1BCX8</accession>
<sequence length="219" mass="23151">MFKNKIVLVTGGSSGIGAATAVLFAKEGAAVAIVGRNVVKLEEVAEKCTTYGSQVLTIKADVSKDEDTDVVVKQAIDKFGKIDVLVNNAGILREADILSDNFLDTFDEVNVSSIAGTRVLRPNCIAYRTSKAALNHFTRSCALELAKHGVRVNSVSPGPTKTNIFDGLAVGADALKAQTALKKISECEEIADLIIYLASDKAKSITGSDYIIDNGTSLL</sequence>
<gene>
    <name evidence="3" type="ORF">APLA_LOCUS15558</name>
</gene>
<dbReference type="InterPro" id="IPR002347">
    <property type="entry name" value="SDR_fam"/>
</dbReference>
<dbReference type="PANTHER" id="PTHR43975">
    <property type="entry name" value="ZGC:101858"/>
    <property type="match status" value="1"/>
</dbReference>
<dbReference type="Gene3D" id="3.40.50.720">
    <property type="entry name" value="NAD(P)-binding Rossmann-like Domain"/>
    <property type="match status" value="2"/>
</dbReference>
<dbReference type="SMART" id="SM00822">
    <property type="entry name" value="PKS_KR"/>
    <property type="match status" value="1"/>
</dbReference>
<dbReference type="PRINTS" id="PR00080">
    <property type="entry name" value="SDRFAMILY"/>
</dbReference>
<reference evidence="3 4" key="1">
    <citation type="submission" date="2020-04" db="EMBL/GenBank/DDBJ databases">
        <authorList>
            <person name="Wallbank WR R."/>
            <person name="Pardo Diaz C."/>
            <person name="Kozak K."/>
            <person name="Martin S."/>
            <person name="Jiggins C."/>
            <person name="Moest M."/>
            <person name="Warren A I."/>
            <person name="Byers J.R.P. K."/>
            <person name="Montejo-Kovacevich G."/>
            <person name="Yen C E."/>
        </authorList>
    </citation>
    <scope>NUCLEOTIDE SEQUENCE [LARGE SCALE GENOMIC DNA]</scope>
</reference>
<evidence type="ECO:0000313" key="3">
    <source>
        <dbReference type="EMBL" id="CAB3256813.1"/>
    </source>
</evidence>
<comment type="caution">
    <text evidence="3">The sequence shown here is derived from an EMBL/GenBank/DDBJ whole genome shotgun (WGS) entry which is preliminary data.</text>
</comment>
<evidence type="ECO:0000313" key="4">
    <source>
        <dbReference type="Proteomes" id="UP000494106"/>
    </source>
</evidence>
<name>A0A8S1BCX8_ARCPL</name>
<dbReference type="AlphaFoldDB" id="A0A8S1BCX8"/>
<dbReference type="Pfam" id="PF13561">
    <property type="entry name" value="adh_short_C2"/>
    <property type="match status" value="1"/>
</dbReference>
<protein>
    <recommendedName>
        <fullName evidence="2">Ketoreductase domain-containing protein</fullName>
    </recommendedName>
</protein>
<dbReference type="PANTHER" id="PTHR43975:SF2">
    <property type="entry name" value="EG:BACR7A4.14 PROTEIN-RELATED"/>
    <property type="match status" value="1"/>
</dbReference>